<evidence type="ECO:0000313" key="3">
    <source>
        <dbReference type="Proteomes" id="UP001267426"/>
    </source>
</evidence>
<name>A0ABU3BUG1_9BACT</name>
<gene>
    <name evidence="2" type="ORF">RM540_14020</name>
</gene>
<evidence type="ECO:0000256" key="1">
    <source>
        <dbReference type="SAM" id="MobiDB-lite"/>
    </source>
</evidence>
<dbReference type="Pfam" id="PF13551">
    <property type="entry name" value="HTH_29"/>
    <property type="match status" value="1"/>
</dbReference>
<dbReference type="Proteomes" id="UP001267426">
    <property type="component" value="Unassembled WGS sequence"/>
</dbReference>
<organism evidence="2 3">
    <name type="scientific">Rubrivirga litoralis</name>
    <dbReference type="NCBI Taxonomy" id="3075598"/>
    <lineage>
        <taxon>Bacteria</taxon>
        <taxon>Pseudomonadati</taxon>
        <taxon>Rhodothermota</taxon>
        <taxon>Rhodothermia</taxon>
        <taxon>Rhodothermales</taxon>
        <taxon>Rubricoccaceae</taxon>
        <taxon>Rubrivirga</taxon>
    </lineage>
</organism>
<evidence type="ECO:0000313" key="2">
    <source>
        <dbReference type="EMBL" id="MDT0632870.1"/>
    </source>
</evidence>
<sequence length="154" mass="16924">MSARYTVRLSDDDREALRLFVSRGTAPARAIARARVLLKTDADGPAWGDARVAEALDLCAATVQRVRKRFVTGGLDAAVERKRPDRVYARALGGRGEAELTRLAGSPALCVIADGVALRRDRSGRLTRPPLHGRLRRPVPHPRLPPRRRPGRPV</sequence>
<proteinExistence type="predicted"/>
<comment type="caution">
    <text evidence="2">The sequence shown here is derived from an EMBL/GenBank/DDBJ whole genome shotgun (WGS) entry which is preliminary data.</text>
</comment>
<feature type="region of interest" description="Disordered" evidence="1">
    <location>
        <begin position="123"/>
        <end position="154"/>
    </location>
</feature>
<dbReference type="RefSeq" id="WP_311665194.1">
    <property type="nucleotide sequence ID" value="NZ_JAVRHT010000040.1"/>
</dbReference>
<feature type="compositionally biased region" description="Basic residues" evidence="1">
    <location>
        <begin position="131"/>
        <end position="154"/>
    </location>
</feature>
<keyword evidence="3" id="KW-1185">Reference proteome</keyword>
<accession>A0ABU3BUG1</accession>
<dbReference type="EMBL" id="JAVRHT010000040">
    <property type="protein sequence ID" value="MDT0632870.1"/>
    <property type="molecule type" value="Genomic_DNA"/>
</dbReference>
<protein>
    <submittedName>
        <fullName evidence="2">Helix-turn-helix domain-containing protein</fullName>
    </submittedName>
</protein>
<reference evidence="2 3" key="1">
    <citation type="submission" date="2023-09" db="EMBL/GenBank/DDBJ databases">
        <authorList>
            <person name="Rey-Velasco X."/>
        </authorList>
    </citation>
    <scope>NUCLEOTIDE SEQUENCE [LARGE SCALE GENOMIC DNA]</scope>
    <source>
        <strain evidence="2 3">F394</strain>
    </source>
</reference>